<feature type="compositionally biased region" description="Basic and acidic residues" evidence="1">
    <location>
        <begin position="440"/>
        <end position="460"/>
    </location>
</feature>
<sequence>MLEAARKADPRSLMALLLTNLRNLTTLYAHLPETDIFFAEVLRKAVESRQDQHLNNCPPLHRLREAHLASAWNYRKDFRANDHYKLELNHLWPVFQLPNIQRLSVSDFESLGASDRFEDRLRTSSITDLTLVHRDSLLSVPDTMALLALSKRLTRLSFYLNDCYLSPNSQQISNADLWNCVRQCEGCIEHLDIYRDCTGFAPPTHRANNSHFGSLKGFRRLESLCIQPEVLLGGCCGDDLAPYSLRDTLPPNIKTLTFYGDEGLSLNKNLAPQLKDVIMSTDFPRLGYVALEVTSEYIRHYIDPADPPHDAVEQACRERGIKYETKQASSCTKGGIESRYYRYVVQRRLQMLNKLEEVRYALTEYLYRLGKSTFKDEASTGDRPKLSFEDLDTYELPWDKLTSAVLYPKAESESEWHSDVSSSEYEDWNTDDNASQVIDLEERRTEGSTRDVGETDRDSDVSSSEYEDWNTDDNASQDIDLEEDVLRAQ</sequence>
<feature type="region of interest" description="Disordered" evidence="1">
    <location>
        <begin position="412"/>
        <end position="489"/>
    </location>
</feature>
<protein>
    <submittedName>
        <fullName evidence="2">Uncharacterized protein</fullName>
    </submittedName>
</protein>
<gene>
    <name evidence="2" type="ORF">CNMCM6805_010102</name>
</gene>
<evidence type="ECO:0000313" key="3">
    <source>
        <dbReference type="Proteomes" id="UP000653565"/>
    </source>
</evidence>
<dbReference type="AlphaFoldDB" id="A0A8H4GG12"/>
<accession>A0A8H4GG12</accession>
<evidence type="ECO:0000313" key="2">
    <source>
        <dbReference type="EMBL" id="KAF4232153.1"/>
    </source>
</evidence>
<dbReference type="OrthoDB" id="5402033at2759"/>
<comment type="caution">
    <text evidence="2">The sequence shown here is derived from an EMBL/GenBank/DDBJ whole genome shotgun (WGS) entry which is preliminary data.</text>
</comment>
<dbReference type="EMBL" id="JAAAPX010000094">
    <property type="protein sequence ID" value="KAF4232153.1"/>
    <property type="molecule type" value="Genomic_DNA"/>
</dbReference>
<reference evidence="2" key="2">
    <citation type="submission" date="2020-04" db="EMBL/GenBank/DDBJ databases">
        <authorList>
            <person name="Santos R.A.C."/>
            <person name="Steenwyk J.L."/>
            <person name="Rivero-Menendez O."/>
            <person name="Mead M.E."/>
            <person name="Silva L.P."/>
            <person name="Bastos R.W."/>
            <person name="Alastruey-Izquierdo A."/>
            <person name="Goldman G.H."/>
            <person name="Rokas A."/>
        </authorList>
    </citation>
    <scope>NUCLEOTIDE SEQUENCE</scope>
    <source>
        <strain evidence="2">CNM-CM6805</strain>
    </source>
</reference>
<name>A0A8H4GG12_9EURO</name>
<dbReference type="Proteomes" id="UP000653565">
    <property type="component" value="Unassembled WGS sequence"/>
</dbReference>
<proteinExistence type="predicted"/>
<organism evidence="2 3">
    <name type="scientific">Aspergillus fumigatiaffinis</name>
    <dbReference type="NCBI Taxonomy" id="340414"/>
    <lineage>
        <taxon>Eukaryota</taxon>
        <taxon>Fungi</taxon>
        <taxon>Dikarya</taxon>
        <taxon>Ascomycota</taxon>
        <taxon>Pezizomycotina</taxon>
        <taxon>Eurotiomycetes</taxon>
        <taxon>Eurotiomycetidae</taxon>
        <taxon>Eurotiales</taxon>
        <taxon>Aspergillaceae</taxon>
        <taxon>Aspergillus</taxon>
        <taxon>Aspergillus subgen. Fumigati</taxon>
    </lineage>
</organism>
<keyword evidence="3" id="KW-1185">Reference proteome</keyword>
<reference evidence="2" key="1">
    <citation type="journal article" date="2020" name="bioRxiv">
        <title>Genomic and phenotypic heterogeneity of clinical isolates of the human pathogens Aspergillus fumigatus, Aspergillus lentulus and Aspergillus fumigatiaffinis.</title>
        <authorList>
            <person name="dos Santos R.A.C."/>
            <person name="Steenwyk J.L."/>
            <person name="Rivero-Menendez O."/>
            <person name="Mead M.E."/>
            <person name="Silva L.P."/>
            <person name="Bastos R.W."/>
            <person name="Alastruey-Izquierdo A."/>
            <person name="Goldman G.H."/>
            <person name="Rokas A."/>
        </authorList>
    </citation>
    <scope>NUCLEOTIDE SEQUENCE</scope>
    <source>
        <strain evidence="2">CNM-CM6805</strain>
    </source>
</reference>
<evidence type="ECO:0000256" key="1">
    <source>
        <dbReference type="SAM" id="MobiDB-lite"/>
    </source>
</evidence>